<proteinExistence type="predicted"/>
<dbReference type="SUPFAM" id="SSF55961">
    <property type="entry name" value="Bet v1-like"/>
    <property type="match status" value="1"/>
</dbReference>
<dbReference type="EMBL" id="RDOJ01000006">
    <property type="protein sequence ID" value="RLZ10740.1"/>
    <property type="molecule type" value="Genomic_DNA"/>
</dbReference>
<dbReference type="Gene3D" id="3.30.530.20">
    <property type="match status" value="1"/>
</dbReference>
<comment type="caution">
    <text evidence="1">The sequence shown here is derived from an EMBL/GenBank/DDBJ whole genome shotgun (WGS) entry which is preliminary data.</text>
</comment>
<evidence type="ECO:0000313" key="1">
    <source>
        <dbReference type="EMBL" id="RLZ10740.1"/>
    </source>
</evidence>
<sequence length="148" mass="17006">MKITAQASIQILRPIHEVYEAIIMPDKMSTYFIESSSGQLEAYKTVIWKFPEFNDTFPVTGILMKPNEYISFDWSGGEDNMMVEIYLEKFGEDFTVINVIEHEFNSDKEGIEQAMRQTGGWANFLACMKASLEYGINLRTGAFDFMKP</sequence>
<keyword evidence="2" id="KW-1185">Reference proteome</keyword>
<dbReference type="AlphaFoldDB" id="A0A3L9MCE0"/>
<name>A0A3L9MCE0_9FLAO</name>
<gene>
    <name evidence="1" type="ORF">EAH69_06240</name>
</gene>
<protein>
    <submittedName>
        <fullName evidence="1">ATPase</fullName>
    </submittedName>
</protein>
<accession>A0A3L9MCE0</accession>
<reference evidence="1 2" key="1">
    <citation type="submission" date="2018-10" db="EMBL/GenBank/DDBJ databases">
        <authorList>
            <person name="Chen X."/>
        </authorList>
    </citation>
    <scope>NUCLEOTIDE SEQUENCE [LARGE SCALE GENOMIC DNA]</scope>
    <source>
        <strain evidence="1 2">YIM 102668</strain>
    </source>
</reference>
<dbReference type="Proteomes" id="UP000275348">
    <property type="component" value="Unassembled WGS sequence"/>
</dbReference>
<evidence type="ECO:0000313" key="2">
    <source>
        <dbReference type="Proteomes" id="UP000275348"/>
    </source>
</evidence>
<organism evidence="1 2">
    <name type="scientific">Faecalibacter macacae</name>
    <dbReference type="NCBI Taxonomy" id="1859289"/>
    <lineage>
        <taxon>Bacteria</taxon>
        <taxon>Pseudomonadati</taxon>
        <taxon>Bacteroidota</taxon>
        <taxon>Flavobacteriia</taxon>
        <taxon>Flavobacteriales</taxon>
        <taxon>Weeksellaceae</taxon>
        <taxon>Faecalibacter</taxon>
    </lineage>
</organism>
<dbReference type="OrthoDB" id="2364866at2"/>
<dbReference type="InterPro" id="IPR023393">
    <property type="entry name" value="START-like_dom_sf"/>
</dbReference>
<dbReference type="RefSeq" id="WP_121934325.1">
    <property type="nucleotide sequence ID" value="NZ_RDOJ01000006.1"/>
</dbReference>